<feature type="signal peptide" evidence="1">
    <location>
        <begin position="1"/>
        <end position="26"/>
    </location>
</feature>
<feature type="chain" id="PRO_5019513465" description="Sulfur globule protein CV1" evidence="1">
    <location>
        <begin position="27"/>
        <end position="120"/>
    </location>
</feature>
<evidence type="ECO:0000313" key="2">
    <source>
        <dbReference type="EMBL" id="VFK21718.1"/>
    </source>
</evidence>
<gene>
    <name evidence="2" type="ORF">BECKLPF1236B_GA0070989_12722</name>
</gene>
<evidence type="ECO:0000256" key="1">
    <source>
        <dbReference type="SAM" id="SignalP"/>
    </source>
</evidence>
<reference evidence="2" key="1">
    <citation type="submission" date="2019-02" db="EMBL/GenBank/DDBJ databases">
        <authorList>
            <person name="Gruber-Vodicka R. H."/>
            <person name="Seah K. B. B."/>
        </authorList>
    </citation>
    <scope>NUCLEOTIDE SEQUENCE</scope>
    <source>
        <strain evidence="2">BECK_S313</strain>
    </source>
</reference>
<sequence>MKKLTKLAAAITLVGTMVVPFQSANAFWGGGYWDDGYGWGSYGRGWNRWGGGPRGYGYGHGYGYPGWGGYGYGGYSGWGGYYGGYPGWGGYYGGWGHRPVGVPLVPAPTAPAKAKSDKGE</sequence>
<name>A0A450WXF9_9GAMM</name>
<proteinExistence type="predicted"/>
<evidence type="ECO:0008006" key="3">
    <source>
        <dbReference type="Google" id="ProtNLM"/>
    </source>
</evidence>
<keyword evidence="1" id="KW-0732">Signal</keyword>
<dbReference type="EMBL" id="CAADFK010000272">
    <property type="protein sequence ID" value="VFK21718.1"/>
    <property type="molecule type" value="Genomic_DNA"/>
</dbReference>
<protein>
    <recommendedName>
        <fullName evidence="3">Sulfur globule protein CV1</fullName>
    </recommendedName>
</protein>
<accession>A0A450WXF9</accession>
<organism evidence="2">
    <name type="scientific">Candidatus Kentrum sp. LPFa</name>
    <dbReference type="NCBI Taxonomy" id="2126335"/>
    <lineage>
        <taxon>Bacteria</taxon>
        <taxon>Pseudomonadati</taxon>
        <taxon>Pseudomonadota</taxon>
        <taxon>Gammaproteobacteria</taxon>
        <taxon>Candidatus Kentrum</taxon>
    </lineage>
</organism>
<dbReference type="AlphaFoldDB" id="A0A450WXF9"/>